<feature type="region of interest" description="Disordered" evidence="17">
    <location>
        <begin position="216"/>
        <end position="296"/>
    </location>
</feature>
<evidence type="ECO:0000256" key="17">
    <source>
        <dbReference type="SAM" id="MobiDB-lite"/>
    </source>
</evidence>
<dbReference type="Gene3D" id="1.10.510.10">
    <property type="entry name" value="Transferase(Phosphotransferase) domain 1"/>
    <property type="match status" value="1"/>
</dbReference>
<evidence type="ECO:0000256" key="2">
    <source>
        <dbReference type="ARBA" id="ARBA00012513"/>
    </source>
</evidence>
<keyword evidence="6" id="KW-0808">Transferase</keyword>
<feature type="compositionally biased region" description="Polar residues" evidence="17">
    <location>
        <begin position="671"/>
        <end position="680"/>
    </location>
</feature>
<evidence type="ECO:0000256" key="13">
    <source>
        <dbReference type="ARBA" id="ARBA00023180"/>
    </source>
</evidence>
<dbReference type="GO" id="GO:0004674">
    <property type="term" value="F:protein serine/threonine kinase activity"/>
    <property type="evidence" value="ECO:0007669"/>
    <property type="project" value="UniProtKB-KW"/>
</dbReference>
<feature type="compositionally biased region" description="Low complexity" evidence="17">
    <location>
        <begin position="77"/>
        <end position="93"/>
    </location>
</feature>
<keyword evidence="8 16" id="KW-0547">Nucleotide-binding</keyword>
<organism evidence="20 21">
    <name type="scientific">Dioscorea cayennensis subsp. rotundata</name>
    <name type="common">White Guinea yam</name>
    <name type="synonym">Dioscorea rotundata</name>
    <dbReference type="NCBI Taxonomy" id="55577"/>
    <lineage>
        <taxon>Eukaryota</taxon>
        <taxon>Viridiplantae</taxon>
        <taxon>Streptophyta</taxon>
        <taxon>Embryophyta</taxon>
        <taxon>Tracheophyta</taxon>
        <taxon>Spermatophyta</taxon>
        <taxon>Magnoliopsida</taxon>
        <taxon>Liliopsida</taxon>
        <taxon>Dioscoreales</taxon>
        <taxon>Dioscoreaceae</taxon>
        <taxon>Dioscorea</taxon>
    </lineage>
</organism>
<dbReference type="Gene3D" id="3.30.200.20">
    <property type="entry name" value="Phosphorylase Kinase, domain 1"/>
    <property type="match status" value="1"/>
</dbReference>
<feature type="domain" description="Protein kinase" evidence="19">
    <location>
        <begin position="316"/>
        <end position="593"/>
    </location>
</feature>
<keyword evidence="3" id="KW-1003">Cell membrane</keyword>
<evidence type="ECO:0000256" key="8">
    <source>
        <dbReference type="ARBA" id="ARBA00022741"/>
    </source>
</evidence>
<evidence type="ECO:0000256" key="11">
    <source>
        <dbReference type="ARBA" id="ARBA00022989"/>
    </source>
</evidence>
<sequence>MSTTSPPTSSPGPTSPPVTPSTPSPPPPSTPTAVPPTTPVSSPPPPPTTSTPSGSSPPPPPTTSTPSGSSPPPPPATSSGGSVPVTPTVPSGNTTGGGTSSSTSNSTGTVVGVAVGAVVIFLVLCGPLLLLLPEKEAPAASAATTTSTSATSFTLENLVVSASQNAFDDYRLIEDFKFYYNIWLALLDSTDEVTRLFCFIDLSVLADELYGGQAQNWKQNAPPPSDHVIKIPPPPPPPAPPGPFVPHHRFPPPHSPPPRPPPPPPPPPAFFNSSGGTGSSSSGPDNSLPPPSPGISLGFSRSTFTYQELARATDGFSDANLLGQGGFGYVHRGVLPNGKEIAVKQLKSGSGQGEREFQAEVEIISRVHHRHLVSLVGYCISGGQRLLVYEFVPNNTLEFHLHGKGQPNMDWSTRSKIALGSAKGLAYLHEDCNPKIIHRDIKAANILLDFKFEAKVADFGLAKFASDNNTHVSTRVMGTFGYLAPEYAASGKLTDKSDVFSFGVMLLELITGRRPVDSHAFDDSLVDWARPLLTHALEEGNYDPLVDPRLEENYNPNEMARMVACAAACVRHSAKRRPRMSQVVRALEGDVSLEDLNEGVRPGHSRIYGSYSGSSDYDTMQYNKDLEKFRKMALGPFTSKDYASSEYTVPASEHSHMPLVSSNESRETGETEMQNTKNFI</sequence>
<accession>A0AB40BA20</accession>
<dbReference type="GeneID" id="120260137"/>
<keyword evidence="13" id="KW-0325">Glycoprotein</keyword>
<dbReference type="GO" id="GO:0005524">
    <property type="term" value="F:ATP binding"/>
    <property type="evidence" value="ECO:0007669"/>
    <property type="project" value="UniProtKB-UniRule"/>
</dbReference>
<evidence type="ECO:0000313" key="21">
    <source>
        <dbReference type="RefSeq" id="XP_039123511.1"/>
    </source>
</evidence>
<reference evidence="21" key="1">
    <citation type="submission" date="2025-08" db="UniProtKB">
        <authorList>
            <consortium name="RefSeq"/>
        </authorList>
    </citation>
    <scope>IDENTIFICATION</scope>
</reference>
<dbReference type="Pfam" id="PF07714">
    <property type="entry name" value="PK_Tyr_Ser-Thr"/>
    <property type="match status" value="1"/>
</dbReference>
<evidence type="ECO:0000256" key="1">
    <source>
        <dbReference type="ARBA" id="ARBA00004162"/>
    </source>
</evidence>
<evidence type="ECO:0000256" key="15">
    <source>
        <dbReference type="ARBA" id="ARBA00048679"/>
    </source>
</evidence>
<dbReference type="Proteomes" id="UP001515500">
    <property type="component" value="Chromosome 5"/>
</dbReference>
<dbReference type="SMART" id="SM00220">
    <property type="entry name" value="S_TKc"/>
    <property type="match status" value="1"/>
</dbReference>
<evidence type="ECO:0000256" key="4">
    <source>
        <dbReference type="ARBA" id="ARBA00022527"/>
    </source>
</evidence>
<proteinExistence type="predicted"/>
<evidence type="ECO:0000256" key="6">
    <source>
        <dbReference type="ARBA" id="ARBA00022679"/>
    </source>
</evidence>
<dbReference type="InterPro" id="IPR000719">
    <property type="entry name" value="Prot_kinase_dom"/>
</dbReference>
<keyword evidence="20" id="KW-1185">Reference proteome</keyword>
<evidence type="ECO:0000256" key="18">
    <source>
        <dbReference type="SAM" id="Phobius"/>
    </source>
</evidence>
<evidence type="ECO:0000256" key="7">
    <source>
        <dbReference type="ARBA" id="ARBA00022692"/>
    </source>
</evidence>
<gene>
    <name evidence="21" type="primary">LOC120260137</name>
</gene>
<feature type="transmembrane region" description="Helical" evidence="18">
    <location>
        <begin position="110"/>
        <end position="132"/>
    </location>
</feature>
<feature type="region of interest" description="Disordered" evidence="17">
    <location>
        <begin position="1"/>
        <end position="106"/>
    </location>
</feature>
<comment type="catalytic activity">
    <reaction evidence="15">
        <text>L-seryl-[protein] + ATP = O-phospho-L-seryl-[protein] + ADP + H(+)</text>
        <dbReference type="Rhea" id="RHEA:17989"/>
        <dbReference type="Rhea" id="RHEA-COMP:9863"/>
        <dbReference type="Rhea" id="RHEA-COMP:11604"/>
        <dbReference type="ChEBI" id="CHEBI:15378"/>
        <dbReference type="ChEBI" id="CHEBI:29999"/>
        <dbReference type="ChEBI" id="CHEBI:30616"/>
        <dbReference type="ChEBI" id="CHEBI:83421"/>
        <dbReference type="ChEBI" id="CHEBI:456216"/>
        <dbReference type="EC" id="2.7.11.1"/>
    </reaction>
</comment>
<evidence type="ECO:0000256" key="16">
    <source>
        <dbReference type="PROSITE-ProRule" id="PRU10141"/>
    </source>
</evidence>
<keyword evidence="12 18" id="KW-0472">Membrane</keyword>
<dbReference type="SUPFAM" id="SSF56112">
    <property type="entry name" value="Protein kinase-like (PK-like)"/>
    <property type="match status" value="1"/>
</dbReference>
<keyword evidence="9" id="KW-0418">Kinase</keyword>
<keyword evidence="5" id="KW-0597">Phosphoprotein</keyword>
<dbReference type="PRINTS" id="PR01217">
    <property type="entry name" value="PRICHEXTENSN"/>
</dbReference>
<evidence type="ECO:0000256" key="9">
    <source>
        <dbReference type="ARBA" id="ARBA00022777"/>
    </source>
</evidence>
<name>A0AB40BA20_DIOCR</name>
<feature type="binding site" evidence="16">
    <location>
        <position position="344"/>
    </location>
    <ligand>
        <name>ATP</name>
        <dbReference type="ChEBI" id="CHEBI:30616"/>
    </ligand>
</feature>
<feature type="compositionally biased region" description="Pro residues" evidence="17">
    <location>
        <begin position="221"/>
        <end position="244"/>
    </location>
</feature>
<dbReference type="RefSeq" id="XP_039123511.1">
    <property type="nucleotide sequence ID" value="XM_039267577.1"/>
</dbReference>
<dbReference type="PANTHER" id="PTHR47982:SF35">
    <property type="entry name" value="PROLINE-RICH RECEPTOR-LIKE PROTEIN KINASE PERK1-RELATED"/>
    <property type="match status" value="1"/>
</dbReference>
<comment type="catalytic activity">
    <reaction evidence="14">
        <text>L-threonyl-[protein] + ATP = O-phospho-L-threonyl-[protein] + ADP + H(+)</text>
        <dbReference type="Rhea" id="RHEA:46608"/>
        <dbReference type="Rhea" id="RHEA-COMP:11060"/>
        <dbReference type="Rhea" id="RHEA-COMP:11605"/>
        <dbReference type="ChEBI" id="CHEBI:15378"/>
        <dbReference type="ChEBI" id="CHEBI:30013"/>
        <dbReference type="ChEBI" id="CHEBI:30616"/>
        <dbReference type="ChEBI" id="CHEBI:61977"/>
        <dbReference type="ChEBI" id="CHEBI:456216"/>
        <dbReference type="EC" id="2.7.11.1"/>
    </reaction>
</comment>
<dbReference type="AlphaFoldDB" id="A0AB40BA20"/>
<evidence type="ECO:0000256" key="5">
    <source>
        <dbReference type="ARBA" id="ARBA00022553"/>
    </source>
</evidence>
<dbReference type="InterPro" id="IPR017441">
    <property type="entry name" value="Protein_kinase_ATP_BS"/>
</dbReference>
<feature type="region of interest" description="Disordered" evidence="17">
    <location>
        <begin position="649"/>
        <end position="680"/>
    </location>
</feature>
<comment type="subcellular location">
    <subcellularLocation>
        <location evidence="1">Cell membrane</location>
        <topology evidence="1">Single-pass membrane protein</topology>
    </subcellularLocation>
</comment>
<feature type="compositionally biased region" description="Pro residues" evidence="17">
    <location>
        <begin position="8"/>
        <end position="76"/>
    </location>
</feature>
<evidence type="ECO:0000313" key="20">
    <source>
        <dbReference type="Proteomes" id="UP001515500"/>
    </source>
</evidence>
<evidence type="ECO:0000256" key="12">
    <source>
        <dbReference type="ARBA" id="ARBA00023136"/>
    </source>
</evidence>
<dbReference type="FunFam" id="1.10.510.10:FF:000239">
    <property type="entry name" value="Proline-rich receptor-like protein kinase PERK1"/>
    <property type="match status" value="1"/>
</dbReference>
<evidence type="ECO:0000256" key="10">
    <source>
        <dbReference type="ARBA" id="ARBA00022840"/>
    </source>
</evidence>
<dbReference type="GO" id="GO:0005886">
    <property type="term" value="C:plasma membrane"/>
    <property type="evidence" value="ECO:0007669"/>
    <property type="project" value="UniProtKB-SubCell"/>
</dbReference>
<dbReference type="EC" id="2.7.11.1" evidence="2"/>
<dbReference type="InterPro" id="IPR001245">
    <property type="entry name" value="Ser-Thr/Tyr_kinase_cat_dom"/>
</dbReference>
<evidence type="ECO:0000259" key="19">
    <source>
        <dbReference type="PROSITE" id="PS50011"/>
    </source>
</evidence>
<keyword evidence="7 18" id="KW-0812">Transmembrane</keyword>
<dbReference type="PANTHER" id="PTHR47982">
    <property type="entry name" value="PROLINE-RICH RECEPTOR-LIKE PROTEIN KINASE PERK4"/>
    <property type="match status" value="1"/>
</dbReference>
<evidence type="ECO:0000256" key="14">
    <source>
        <dbReference type="ARBA" id="ARBA00047899"/>
    </source>
</evidence>
<keyword evidence="10 16" id="KW-0067">ATP-binding</keyword>
<dbReference type="InterPro" id="IPR008271">
    <property type="entry name" value="Ser/Thr_kinase_AS"/>
</dbReference>
<dbReference type="FunFam" id="3.30.200.20:FF:000207">
    <property type="entry name" value="proline-rich receptor-like protein kinase PERK1"/>
    <property type="match status" value="1"/>
</dbReference>
<evidence type="ECO:0000256" key="3">
    <source>
        <dbReference type="ARBA" id="ARBA00022475"/>
    </source>
</evidence>
<dbReference type="InterPro" id="IPR011009">
    <property type="entry name" value="Kinase-like_dom_sf"/>
</dbReference>
<feature type="compositionally biased region" description="Pro residues" evidence="17">
    <location>
        <begin position="252"/>
        <end position="269"/>
    </location>
</feature>
<dbReference type="PROSITE" id="PS00107">
    <property type="entry name" value="PROTEIN_KINASE_ATP"/>
    <property type="match status" value="1"/>
</dbReference>
<dbReference type="InterPro" id="IPR047117">
    <property type="entry name" value="PERK1-13-like"/>
</dbReference>
<keyword evidence="11 18" id="KW-1133">Transmembrane helix</keyword>
<dbReference type="PROSITE" id="PS00108">
    <property type="entry name" value="PROTEIN_KINASE_ST"/>
    <property type="match status" value="1"/>
</dbReference>
<dbReference type="PROSITE" id="PS50011">
    <property type="entry name" value="PROTEIN_KINASE_DOM"/>
    <property type="match status" value="1"/>
</dbReference>
<protein>
    <recommendedName>
        <fullName evidence="2">non-specific serine/threonine protein kinase</fullName>
        <ecNumber evidence="2">2.7.11.1</ecNumber>
    </recommendedName>
</protein>
<keyword evidence="4" id="KW-0723">Serine/threonine-protein kinase</keyword>